<feature type="region of interest" description="Disordered" evidence="1">
    <location>
        <begin position="57"/>
        <end position="97"/>
    </location>
</feature>
<dbReference type="Proteomes" id="UP000012118">
    <property type="component" value="Unassembled WGS sequence"/>
</dbReference>
<evidence type="ECO:0000313" key="2">
    <source>
        <dbReference type="EMBL" id="EMN91298.1"/>
    </source>
</evidence>
<organism evidence="2 3">
    <name type="scientific">Leptospira weilii str. UI 13098</name>
    <dbReference type="NCBI Taxonomy" id="1088542"/>
    <lineage>
        <taxon>Bacteria</taxon>
        <taxon>Pseudomonadati</taxon>
        <taxon>Spirochaetota</taxon>
        <taxon>Spirochaetia</taxon>
        <taxon>Leptospirales</taxon>
        <taxon>Leptospiraceae</taxon>
        <taxon>Leptospira</taxon>
    </lineage>
</organism>
<proteinExistence type="predicted"/>
<evidence type="ECO:0000256" key="1">
    <source>
        <dbReference type="SAM" id="MobiDB-lite"/>
    </source>
</evidence>
<evidence type="ECO:0000313" key="3">
    <source>
        <dbReference type="Proteomes" id="UP000012118"/>
    </source>
</evidence>
<name>M6QFL8_9LEPT</name>
<reference evidence="2 3" key="1">
    <citation type="submission" date="2013-01" db="EMBL/GenBank/DDBJ databases">
        <authorList>
            <person name="Harkins D.M."/>
            <person name="Durkin A.S."/>
            <person name="Brinkac L.M."/>
            <person name="Haft D.H."/>
            <person name="Selengut J.D."/>
            <person name="Sanka R."/>
            <person name="DePew J."/>
            <person name="Purushe J."/>
            <person name="Chanthongthip A."/>
            <person name="Lattana O."/>
            <person name="Phetsouvanh R."/>
            <person name="Newton P.N."/>
            <person name="Vinetz J.M."/>
            <person name="Sutton G.G."/>
            <person name="Nierman W.C."/>
            <person name="Fouts D.E."/>
        </authorList>
    </citation>
    <scope>NUCLEOTIDE SEQUENCE [LARGE SCALE GENOMIC DNA]</scope>
    <source>
        <strain evidence="2 3">UI 13098</strain>
    </source>
</reference>
<dbReference type="EMBL" id="AHNU02000034">
    <property type="protein sequence ID" value="EMN91298.1"/>
    <property type="molecule type" value="Genomic_DNA"/>
</dbReference>
<protein>
    <submittedName>
        <fullName evidence="2">Uncharacterized protein</fullName>
    </submittedName>
</protein>
<keyword evidence="3" id="KW-1185">Reference proteome</keyword>
<feature type="compositionally biased region" description="Basic and acidic residues" evidence="1">
    <location>
        <begin position="58"/>
        <end position="74"/>
    </location>
</feature>
<gene>
    <name evidence="2" type="ORF">LEP1GSC108_3263</name>
</gene>
<comment type="caution">
    <text evidence="2">The sequence shown here is derived from an EMBL/GenBank/DDBJ whole genome shotgun (WGS) entry which is preliminary data.</text>
</comment>
<accession>M6QFL8</accession>
<sequence>MLYGNYKGGKMKATEFVKKYDIRPALAAGFLDHLRRDPESDLPEDLLETSYHEFSGVKVRETAKEESKKQEPPESRGIPIPKAKNGISPNDESNKTN</sequence>
<dbReference type="AlphaFoldDB" id="M6QFL8"/>